<evidence type="ECO:0000313" key="2">
    <source>
        <dbReference type="EMBL" id="KKW24656.1"/>
    </source>
</evidence>
<keyword evidence="1" id="KW-0472">Membrane</keyword>
<sequence>MSPIDPGLESIPHYWGDVARQLSVGGAALMLVGAPWYANELLTQFPLIIIAAILSVGLAALVNPLMRWVSVFDAMMSCIIAIVYAPWAFYAYQDGEYLMFVLRMAVAIIFLFAFYFNTKTVRAMVLHQFNSRDIEVSEAEKRMVTDAEIMPGSDDLSTDNGNSSSLS</sequence>
<feature type="transmembrane region" description="Helical" evidence="1">
    <location>
        <begin position="44"/>
        <end position="62"/>
    </location>
</feature>
<keyword evidence="1" id="KW-1133">Transmembrane helix</keyword>
<evidence type="ECO:0008006" key="4">
    <source>
        <dbReference type="Google" id="ProtNLM"/>
    </source>
</evidence>
<dbReference type="Proteomes" id="UP000034273">
    <property type="component" value="Unassembled WGS sequence"/>
</dbReference>
<name>A0A0G1X0Z7_9BACT</name>
<feature type="transmembrane region" description="Helical" evidence="1">
    <location>
        <begin position="74"/>
        <end position="92"/>
    </location>
</feature>
<evidence type="ECO:0000313" key="3">
    <source>
        <dbReference type="Proteomes" id="UP000034273"/>
    </source>
</evidence>
<feature type="transmembrane region" description="Helical" evidence="1">
    <location>
        <begin position="98"/>
        <end position="116"/>
    </location>
</feature>
<evidence type="ECO:0000256" key="1">
    <source>
        <dbReference type="SAM" id="Phobius"/>
    </source>
</evidence>
<protein>
    <recommendedName>
        <fullName evidence="4">SPW repeat-containing protein</fullName>
    </recommendedName>
</protein>
<organism evidence="2 3">
    <name type="scientific">Candidatus Kaiserbacteria bacterium GW2011_GWA2_52_12</name>
    <dbReference type="NCBI Taxonomy" id="1618671"/>
    <lineage>
        <taxon>Bacteria</taxon>
        <taxon>Candidatus Kaiseribacteriota</taxon>
    </lineage>
</organism>
<gene>
    <name evidence="2" type="ORF">UY67_C0005G0028</name>
</gene>
<accession>A0A0G1X0Z7</accession>
<keyword evidence="1" id="KW-0812">Transmembrane</keyword>
<reference evidence="2 3" key="1">
    <citation type="journal article" date="2015" name="Nature">
        <title>rRNA introns, odd ribosomes, and small enigmatic genomes across a large radiation of phyla.</title>
        <authorList>
            <person name="Brown C.T."/>
            <person name="Hug L.A."/>
            <person name="Thomas B.C."/>
            <person name="Sharon I."/>
            <person name="Castelle C.J."/>
            <person name="Singh A."/>
            <person name="Wilkins M.J."/>
            <person name="Williams K.H."/>
            <person name="Banfield J.F."/>
        </authorList>
    </citation>
    <scope>NUCLEOTIDE SEQUENCE [LARGE SCALE GENOMIC DNA]</scope>
</reference>
<dbReference type="STRING" id="1618671.UY67_C0005G0028"/>
<dbReference type="AlphaFoldDB" id="A0A0G1X0Z7"/>
<comment type="caution">
    <text evidence="2">The sequence shown here is derived from an EMBL/GenBank/DDBJ whole genome shotgun (WGS) entry which is preliminary data.</text>
</comment>
<proteinExistence type="predicted"/>
<dbReference type="EMBL" id="LCQW01000005">
    <property type="protein sequence ID" value="KKW24656.1"/>
    <property type="molecule type" value="Genomic_DNA"/>
</dbReference>